<evidence type="ECO:0000313" key="1">
    <source>
        <dbReference type="Proteomes" id="UP000515153"/>
    </source>
</evidence>
<dbReference type="GeneID" id="41960369"/>
<gene>
    <name evidence="2" type="ORF">PgNI_05429</name>
</gene>
<proteinExistence type="predicted"/>
<accession>A0A6P8B4D2</accession>
<name>A0A6P8B4D2_PYRGI</name>
<protein>
    <submittedName>
        <fullName evidence="2">Uncharacterized protein</fullName>
    </submittedName>
</protein>
<sequence>MFPTWSMQRGDILPFRLKIWYPSSQSGNLAVLLACTVVTASE</sequence>
<keyword evidence="1" id="KW-1185">Reference proteome</keyword>
<reference evidence="1 2" key="1">
    <citation type="journal article" date="2019" name="Mol. Biol. Evol.">
        <title>Blast fungal genomes show frequent chromosomal changes, gene gains and losses, and effector gene turnover.</title>
        <authorList>
            <person name="Gomez Luciano L.B."/>
            <person name="Jason Tsai I."/>
            <person name="Chuma I."/>
            <person name="Tosa Y."/>
            <person name="Chen Y.H."/>
            <person name="Li J.Y."/>
            <person name="Li M.Y."/>
            <person name="Jade Lu M.Y."/>
            <person name="Nakayashiki H."/>
            <person name="Li W.H."/>
        </authorList>
    </citation>
    <scope>NUCLEOTIDE SEQUENCE [LARGE SCALE GENOMIC DNA]</scope>
    <source>
        <strain evidence="1 2">NI907</strain>
    </source>
</reference>
<reference evidence="2" key="3">
    <citation type="submission" date="2025-08" db="UniProtKB">
        <authorList>
            <consortium name="RefSeq"/>
        </authorList>
    </citation>
    <scope>IDENTIFICATION</scope>
    <source>
        <strain evidence="2">NI907</strain>
    </source>
</reference>
<dbReference type="KEGG" id="pgri:PgNI_05429"/>
<reference evidence="2" key="2">
    <citation type="submission" date="2019-10" db="EMBL/GenBank/DDBJ databases">
        <authorList>
            <consortium name="NCBI Genome Project"/>
        </authorList>
    </citation>
    <scope>NUCLEOTIDE SEQUENCE</scope>
    <source>
        <strain evidence="2">NI907</strain>
    </source>
</reference>
<dbReference type="Proteomes" id="UP000515153">
    <property type="component" value="Chromosome I"/>
</dbReference>
<organism evidence="1 2">
    <name type="scientific">Pyricularia grisea</name>
    <name type="common">Crabgrass-specific blast fungus</name>
    <name type="synonym">Magnaporthe grisea</name>
    <dbReference type="NCBI Taxonomy" id="148305"/>
    <lineage>
        <taxon>Eukaryota</taxon>
        <taxon>Fungi</taxon>
        <taxon>Dikarya</taxon>
        <taxon>Ascomycota</taxon>
        <taxon>Pezizomycotina</taxon>
        <taxon>Sordariomycetes</taxon>
        <taxon>Sordariomycetidae</taxon>
        <taxon>Magnaporthales</taxon>
        <taxon>Pyriculariaceae</taxon>
        <taxon>Pyricularia</taxon>
    </lineage>
</organism>
<evidence type="ECO:0000313" key="2">
    <source>
        <dbReference type="RefSeq" id="XP_030982081.1"/>
    </source>
</evidence>
<dbReference type="AlphaFoldDB" id="A0A6P8B4D2"/>
<dbReference type="RefSeq" id="XP_030982081.1">
    <property type="nucleotide sequence ID" value="XM_031125460.1"/>
</dbReference>